<evidence type="ECO:0000313" key="2">
    <source>
        <dbReference type="Proteomes" id="UP000469346"/>
    </source>
</evidence>
<organism evidence="1 2">
    <name type="scientific">Dissulfurirhabdus thermomarina</name>
    <dbReference type="NCBI Taxonomy" id="1765737"/>
    <lineage>
        <taxon>Bacteria</taxon>
        <taxon>Deltaproteobacteria</taxon>
        <taxon>Dissulfurirhabdaceae</taxon>
        <taxon>Dissulfurirhabdus</taxon>
    </lineage>
</organism>
<protein>
    <submittedName>
        <fullName evidence="1">Uncharacterized protein</fullName>
    </submittedName>
</protein>
<accession>A0A6N9TNY8</accession>
<name>A0A6N9TNY8_DISTH</name>
<comment type="caution">
    <text evidence="1">The sequence shown here is derived from an EMBL/GenBank/DDBJ whole genome shotgun (WGS) entry which is preliminary data.</text>
</comment>
<reference evidence="1 2" key="1">
    <citation type="submission" date="2020-02" db="EMBL/GenBank/DDBJ databases">
        <title>Comparative genomics of sulfur disproportionating microorganisms.</title>
        <authorList>
            <person name="Ward L.M."/>
            <person name="Bertran E."/>
            <person name="Johnston D.T."/>
        </authorList>
    </citation>
    <scope>NUCLEOTIDE SEQUENCE [LARGE SCALE GENOMIC DNA]</scope>
    <source>
        <strain evidence="1 2">DSM 100025</strain>
    </source>
</reference>
<keyword evidence="2" id="KW-1185">Reference proteome</keyword>
<gene>
    <name evidence="1" type="ORF">G3N55_09080</name>
</gene>
<dbReference type="Proteomes" id="UP000469346">
    <property type="component" value="Unassembled WGS sequence"/>
</dbReference>
<sequence length="220" mass="25168">MPVPTFEEWIRWVFDLPAPDPAWFWEETPPRPRLLTPPLRTVVYLTRLFRQPDQWLRPYSEEQVCRGLWFLADSACSDHLGVLESPEVAAEEKIRCAEAMYGLFERLFAIHCSDILAHRIGPRCNPMNDICYMWWELVDKARPEPPADPAVDHACLAVMAKALELPSLACLESALHGLGHWRGRFPAEVDAILDDFLLHRPNLDPPLLHYAAAAREGILP</sequence>
<dbReference type="EMBL" id="JAAGRR010000107">
    <property type="protein sequence ID" value="NDY42992.1"/>
    <property type="molecule type" value="Genomic_DNA"/>
</dbReference>
<dbReference type="RefSeq" id="WP_163299116.1">
    <property type="nucleotide sequence ID" value="NZ_JAAGRR010000107.1"/>
</dbReference>
<proteinExistence type="predicted"/>
<dbReference type="AlphaFoldDB" id="A0A6N9TNY8"/>
<evidence type="ECO:0000313" key="1">
    <source>
        <dbReference type="EMBL" id="NDY42992.1"/>
    </source>
</evidence>